<dbReference type="EMBL" id="KI392068">
    <property type="protein sequence ID" value="ERN19741.1"/>
    <property type="molecule type" value="Genomic_DNA"/>
</dbReference>
<keyword evidence="3" id="KW-1185">Reference proteome</keyword>
<proteinExistence type="predicted"/>
<evidence type="ECO:0000256" key="1">
    <source>
        <dbReference type="SAM" id="Phobius"/>
    </source>
</evidence>
<accession>U5D289</accession>
<sequence>MDGIVVGIVGIVVGKKGKAEASLGFLARMMAIEEASFVFGICGIAGIVGIVVIVESSGGNVGFGREWMVGRAGGGGVCNM</sequence>
<dbReference type="AlphaFoldDB" id="U5D289"/>
<dbReference type="HOGENOM" id="CLU_2592960_0_0_1"/>
<feature type="transmembrane region" description="Helical" evidence="1">
    <location>
        <begin position="35"/>
        <end position="54"/>
    </location>
</feature>
<name>U5D289_AMBTC</name>
<dbReference type="Proteomes" id="UP000017836">
    <property type="component" value="Unassembled WGS sequence"/>
</dbReference>
<reference evidence="3" key="1">
    <citation type="journal article" date="2013" name="Science">
        <title>The Amborella genome and the evolution of flowering plants.</title>
        <authorList>
            <consortium name="Amborella Genome Project"/>
        </authorList>
    </citation>
    <scope>NUCLEOTIDE SEQUENCE [LARGE SCALE GENOMIC DNA]</scope>
</reference>
<evidence type="ECO:0000313" key="2">
    <source>
        <dbReference type="EMBL" id="ERN19741.1"/>
    </source>
</evidence>
<protein>
    <submittedName>
        <fullName evidence="2">Uncharacterized protein</fullName>
    </submittedName>
</protein>
<keyword evidence="1" id="KW-0812">Transmembrane</keyword>
<dbReference type="Gramene" id="ERN19741">
    <property type="protein sequence ID" value="ERN19741"/>
    <property type="gene ID" value="AMTR_s00062p00215550"/>
</dbReference>
<keyword evidence="1" id="KW-1133">Transmembrane helix</keyword>
<evidence type="ECO:0000313" key="3">
    <source>
        <dbReference type="Proteomes" id="UP000017836"/>
    </source>
</evidence>
<keyword evidence="1" id="KW-0472">Membrane</keyword>
<gene>
    <name evidence="2" type="ORF">AMTR_s00062p00215550</name>
</gene>
<organism evidence="2 3">
    <name type="scientific">Amborella trichopoda</name>
    <dbReference type="NCBI Taxonomy" id="13333"/>
    <lineage>
        <taxon>Eukaryota</taxon>
        <taxon>Viridiplantae</taxon>
        <taxon>Streptophyta</taxon>
        <taxon>Embryophyta</taxon>
        <taxon>Tracheophyta</taxon>
        <taxon>Spermatophyta</taxon>
        <taxon>Magnoliopsida</taxon>
        <taxon>Amborellales</taxon>
        <taxon>Amborellaceae</taxon>
        <taxon>Amborella</taxon>
    </lineage>
</organism>